<evidence type="ECO:0000313" key="3">
    <source>
        <dbReference type="EMBL" id="MBM2614590.1"/>
    </source>
</evidence>
<name>A0ABS2A415_9ACTN</name>
<keyword evidence="2" id="KW-0472">Membrane</keyword>
<keyword evidence="2" id="KW-0812">Transmembrane</keyword>
<keyword evidence="4" id="KW-1185">Reference proteome</keyword>
<feature type="region of interest" description="Disordered" evidence="1">
    <location>
        <begin position="29"/>
        <end position="62"/>
    </location>
</feature>
<accession>A0ABS2A415</accession>
<comment type="caution">
    <text evidence="3">The sequence shown here is derived from an EMBL/GenBank/DDBJ whole genome shotgun (WGS) entry which is preliminary data.</text>
</comment>
<organism evidence="3 4">
    <name type="scientific">Paractinoplanes ovalisporus</name>
    <dbReference type="NCBI Taxonomy" id="2810368"/>
    <lineage>
        <taxon>Bacteria</taxon>
        <taxon>Bacillati</taxon>
        <taxon>Actinomycetota</taxon>
        <taxon>Actinomycetes</taxon>
        <taxon>Micromonosporales</taxon>
        <taxon>Micromonosporaceae</taxon>
        <taxon>Paractinoplanes</taxon>
    </lineage>
</organism>
<sequence length="62" mass="6538">MLYFVLFAIVVVGLAVIVTVQHYLDKRRPRVAEDKGGDSGSPFGTDASRYADSDGGGGFGSD</sequence>
<evidence type="ECO:0000256" key="1">
    <source>
        <dbReference type="SAM" id="MobiDB-lite"/>
    </source>
</evidence>
<feature type="transmembrane region" description="Helical" evidence="2">
    <location>
        <begin position="6"/>
        <end position="24"/>
    </location>
</feature>
<keyword evidence="2" id="KW-1133">Transmembrane helix</keyword>
<dbReference type="RefSeq" id="WP_203374465.1">
    <property type="nucleotide sequence ID" value="NZ_JAENHP010000001.1"/>
</dbReference>
<proteinExistence type="predicted"/>
<protein>
    <submittedName>
        <fullName evidence="3">Uncharacterized protein</fullName>
    </submittedName>
</protein>
<reference evidence="3 4" key="1">
    <citation type="submission" date="2021-01" db="EMBL/GenBank/DDBJ databases">
        <title>Actinoplanes sp. nov. LDG1-06 isolated from lichen.</title>
        <authorList>
            <person name="Saeng-In P."/>
            <person name="Phongsopitanun W."/>
            <person name="Kanchanasin P."/>
            <person name="Yuki M."/>
            <person name="Kudo T."/>
            <person name="Ohkuma M."/>
            <person name="Tanasupawat S."/>
        </authorList>
    </citation>
    <scope>NUCLEOTIDE SEQUENCE [LARGE SCALE GENOMIC DNA]</scope>
    <source>
        <strain evidence="3 4">LDG1-06</strain>
    </source>
</reference>
<gene>
    <name evidence="3" type="ORF">JIG36_03350</name>
</gene>
<dbReference type="Proteomes" id="UP000632138">
    <property type="component" value="Unassembled WGS sequence"/>
</dbReference>
<evidence type="ECO:0000313" key="4">
    <source>
        <dbReference type="Proteomes" id="UP000632138"/>
    </source>
</evidence>
<evidence type="ECO:0000256" key="2">
    <source>
        <dbReference type="SAM" id="Phobius"/>
    </source>
</evidence>
<dbReference type="EMBL" id="JAENHP010000001">
    <property type="protein sequence ID" value="MBM2614590.1"/>
    <property type="molecule type" value="Genomic_DNA"/>
</dbReference>